<dbReference type="Gene3D" id="1.25.40.20">
    <property type="entry name" value="Ankyrin repeat-containing domain"/>
    <property type="match status" value="2"/>
</dbReference>
<keyword evidence="1" id="KW-0677">Repeat</keyword>
<dbReference type="SMART" id="SM00248">
    <property type="entry name" value="ANK"/>
    <property type="match status" value="8"/>
</dbReference>
<feature type="domain" description="NACHT" evidence="4">
    <location>
        <begin position="283"/>
        <end position="407"/>
    </location>
</feature>
<organism evidence="5 6">
    <name type="scientific">Orchesella dallaii</name>
    <dbReference type="NCBI Taxonomy" id="48710"/>
    <lineage>
        <taxon>Eukaryota</taxon>
        <taxon>Metazoa</taxon>
        <taxon>Ecdysozoa</taxon>
        <taxon>Arthropoda</taxon>
        <taxon>Hexapoda</taxon>
        <taxon>Collembola</taxon>
        <taxon>Entomobryomorpha</taxon>
        <taxon>Entomobryoidea</taxon>
        <taxon>Orchesellidae</taxon>
        <taxon>Orchesellinae</taxon>
        <taxon>Orchesella</taxon>
    </lineage>
</organism>
<dbReference type="PROSITE" id="PS50297">
    <property type="entry name" value="ANK_REP_REGION"/>
    <property type="match status" value="2"/>
</dbReference>
<evidence type="ECO:0000256" key="2">
    <source>
        <dbReference type="ARBA" id="ARBA00023043"/>
    </source>
</evidence>
<evidence type="ECO:0000313" key="6">
    <source>
        <dbReference type="Proteomes" id="UP001642540"/>
    </source>
</evidence>
<dbReference type="Pfam" id="PF05729">
    <property type="entry name" value="NACHT"/>
    <property type="match status" value="1"/>
</dbReference>
<evidence type="ECO:0000256" key="3">
    <source>
        <dbReference type="PROSITE-ProRule" id="PRU00023"/>
    </source>
</evidence>
<dbReference type="PROSITE" id="PS50837">
    <property type="entry name" value="NACHT"/>
    <property type="match status" value="1"/>
</dbReference>
<dbReference type="Pfam" id="PF12796">
    <property type="entry name" value="Ank_2"/>
    <property type="match status" value="1"/>
</dbReference>
<dbReference type="Gene3D" id="3.40.50.300">
    <property type="entry name" value="P-loop containing nucleotide triphosphate hydrolases"/>
    <property type="match status" value="1"/>
</dbReference>
<protein>
    <recommendedName>
        <fullName evidence="4">NACHT domain-containing protein</fullName>
    </recommendedName>
</protein>
<comment type="caution">
    <text evidence="5">The sequence shown here is derived from an EMBL/GenBank/DDBJ whole genome shotgun (WGS) entry which is preliminary data.</text>
</comment>
<dbReference type="InterPro" id="IPR007111">
    <property type="entry name" value="NACHT_NTPase"/>
</dbReference>
<name>A0ABP1RYH3_9HEXA</name>
<dbReference type="PANTHER" id="PTHR24198">
    <property type="entry name" value="ANKYRIN REPEAT AND PROTEIN KINASE DOMAIN-CONTAINING PROTEIN"/>
    <property type="match status" value="1"/>
</dbReference>
<dbReference type="Proteomes" id="UP001642540">
    <property type="component" value="Unassembled WGS sequence"/>
</dbReference>
<proteinExistence type="predicted"/>
<reference evidence="5 6" key="1">
    <citation type="submission" date="2024-08" db="EMBL/GenBank/DDBJ databases">
        <authorList>
            <person name="Cucini C."/>
            <person name="Frati F."/>
        </authorList>
    </citation>
    <scope>NUCLEOTIDE SEQUENCE [LARGE SCALE GENOMIC DNA]</scope>
</reference>
<feature type="repeat" description="ANK" evidence="3">
    <location>
        <begin position="1942"/>
        <end position="1977"/>
    </location>
</feature>
<dbReference type="SUPFAM" id="SSF48403">
    <property type="entry name" value="Ankyrin repeat"/>
    <property type="match status" value="2"/>
</dbReference>
<dbReference type="InterPro" id="IPR036770">
    <property type="entry name" value="Ankyrin_rpt-contain_sf"/>
</dbReference>
<keyword evidence="2 3" id="KW-0040">ANK repeat</keyword>
<dbReference type="PANTHER" id="PTHR24198:SF194">
    <property type="entry name" value="INVERSIN-A"/>
    <property type="match status" value="1"/>
</dbReference>
<feature type="repeat" description="ANK" evidence="3">
    <location>
        <begin position="792"/>
        <end position="814"/>
    </location>
</feature>
<evidence type="ECO:0000256" key="1">
    <source>
        <dbReference type="ARBA" id="ARBA00022737"/>
    </source>
</evidence>
<gene>
    <name evidence="5" type="ORF">ODALV1_LOCUS27690</name>
</gene>
<evidence type="ECO:0000313" key="5">
    <source>
        <dbReference type="EMBL" id="CAL8139116.1"/>
    </source>
</evidence>
<accession>A0ABP1RYH3</accession>
<keyword evidence="6" id="KW-1185">Reference proteome</keyword>
<dbReference type="Pfam" id="PF00023">
    <property type="entry name" value="Ank"/>
    <property type="match status" value="1"/>
</dbReference>
<dbReference type="EMBL" id="CAXLJM020000124">
    <property type="protein sequence ID" value="CAL8139116.1"/>
    <property type="molecule type" value="Genomic_DNA"/>
</dbReference>
<dbReference type="InterPro" id="IPR002110">
    <property type="entry name" value="Ankyrin_rpt"/>
</dbReference>
<evidence type="ECO:0000259" key="4">
    <source>
        <dbReference type="PROSITE" id="PS50837"/>
    </source>
</evidence>
<dbReference type="PROSITE" id="PS50088">
    <property type="entry name" value="ANK_REPEAT"/>
    <property type="match status" value="3"/>
</dbReference>
<dbReference type="InterPro" id="IPR027417">
    <property type="entry name" value="P-loop_NTPase"/>
</dbReference>
<sequence>MEDWQENYIRNHLKKLVEYTNCNSQFLFQLKPFLSKENEVSLEIKLKKYGRLEQAKLFYEIVICKPGSYQAVATALNETKQFGAFCVFEEGFKEYIKANNIKTVLPHIVSFQGTFVSLYKIVKQLELTNEQSLLAEKYLKNPIPDIGIHDTVPKQLKYYIPRRVSTRYILNPELFHSKSDDVFVVQNIQLHELSALVNHQGTSTSSDQTDGLTARFIVLENEKDYDKICRLSRHPVHFLHYEMGRFKWIKSHGDITTLQKYVDNAQEDLDENEFISLLLESNTSFCVSDTPGMGKTVLLQTIAHFIRQKHPARLVIFIVLTEFVKQVKTKDEASDPQFLTNLIVEHVSETVIGKEIVTKLLGNSKQVVDIIFDGFDEVLASQVGTAKMILSTIGKVRSVRLFVSTRPHMRNELENVLEVLGYGILPFGEMEQVEFLTKYWESFETIYHMKAVEFAQVLLNKLRDSMNDYEQGIAGIPLQCSLLAEVYREEAIRYCKLDSTDPNCNYTISVDIRITSIFEMYKKLMEMRFRTIQIPEASCFLTTCKKWSARKKIKFIINAHIYAAFELIFPESAKTFKRQLIGNIKVDQNTLCTLGILEKLPSKNAPRFVHRTFAEHLVGLFIAHMLLVHPNFTWKMNKRAQFLDAFFTIKVEASELSKIEVTTSTRAANLTQTHNQFESATFQYPVICYFINAHLGRLQEQSAKIYKWIKSPEKLYELLIACITHDYSSLYLLVIKCKAHNQLLRENPNRLLTLLQISAKNSSIELFRRVHQQCRDFGVQIPTQIVSKSIGLAATPLHLAVQRGHFSITEYLINSLEKDEFNQIRNLIHCCVIDSVNDDRVTLSQKSQIIKLLWKMNSDCINEQLSDGTTPLLTVGLHVSLMETLLACGANLVHKNCKNENVFHVCAKHGNHDALMCLLELNEFENSQVFLKNNEGLTPLMQGFKFGKGLNLSILKLLESKGVVITNNLASESLRSLMRNKNITVGDLKDEFVEVLDYLTEKGGVLTCNNGMFPWNLKTVQRSINNFAQLTHCNEKFLEELAKRKILTFSQTKTFLRQSYELYTHLITSNCEGSFEGLCASLIACNQTKPFLLLKQCFLKSTKFVTPPKRLREFMQSKDDHVLVLRSWKPALTISKIRDTIDPQIMLLQHEDLENDFQTNNLMIFQCTTSTPTLLNKLADKKSKIICICKYSIDVPESGDYLSLDDEFRWEDLSPEFQKELATDMFIEIAIDDKSCEYKLKDLFHDLSMLNTELLAELISGHQTKLIEFSIMENKDIYLNPTVFNFFFSDQVFFQDIKRTELETFGKFGQKIGGIEENIKDVEYVLIDHEKEFDQISKPVDSAKHLVIYDTGRFKLIRSEGSINEIKKFIEKIECDEFPFCNCKFKAEDLQINLSFELSNGLKTSISTNIQNISCFARKILKIQETLEIRELVNFVNQLKYEITIPAENEMKFNTTGINQFVQKITHLVCQWFGTLNLSAVELIILKEIAVTKLFPGLSSRDQKFISELITLPQTPFLNLNAGKAVFHYDILAWYVIAELVLKDDKVDFVNLEELRSKIFHDCFEFYSKTLDGETGIFKYTTFKNIMFFRFLDILLSQKKDYTTFLKCFQAMLTEATLQDWVYACVHANHLNLLKLIVSVDVRNKLFLSQEILLLAAEFGRVTMIEFILEANEAEDVYKSNDVQSKFEKNFEKFATYILRTVALRGNHDVMKCFLSNRRFKTVVKDISLEGIIRLCVINTHKNVQHEVSSRKQILNHLFGSEPLLLSVSDPSAMSNQLIEKTHLDLILHLETHGINFRNIDGENILHKCPEYMDALEYDKLVQYMHSRGTSKIFHATDIQQRTPLQVALKWLELLDSTLETFSFAGADFNFIDAFGDPLLFHAVRGQRSARVIETIIRCGADVHMRGRNFSTVLHEAAAYGNLTSLKYFLYLGCDVNAVDKFNRTPLHEVLKCHNKQTYKIVKVLVQFGASLTACSKFKETPLSLAVEGNKNFTIGDRTVEFLKAVYEQRKNL</sequence>
<feature type="repeat" description="ANK" evidence="3">
    <location>
        <begin position="1909"/>
        <end position="1941"/>
    </location>
</feature>